<sequence>MEEYAQYRQNLLHKTDDDLAAEREERYTRVGPDSTRRGGQNRGFEPPITSDYSRPRAYPRQRPPMPPSPSSARGFGERSAESVRKDPATPTPQRKESSSPYPRPYAAPSGSGGRPMSRGEFYDQEYHDQDYNRY</sequence>
<accession>A0A428S2A7</accession>
<feature type="compositionally biased region" description="Low complexity" evidence="1">
    <location>
        <begin position="98"/>
        <end position="119"/>
    </location>
</feature>
<gene>
    <name evidence="2" type="ORF">CEP52_016577</name>
</gene>
<dbReference type="AlphaFoldDB" id="A0A428S2A7"/>
<evidence type="ECO:0000313" key="2">
    <source>
        <dbReference type="EMBL" id="RSL83947.1"/>
    </source>
</evidence>
<feature type="compositionally biased region" description="Basic and acidic residues" evidence="1">
    <location>
        <begin position="120"/>
        <end position="134"/>
    </location>
</feature>
<evidence type="ECO:0000313" key="3">
    <source>
        <dbReference type="Proteomes" id="UP000287144"/>
    </source>
</evidence>
<protein>
    <submittedName>
        <fullName evidence="2">Uncharacterized protein</fullName>
    </submittedName>
</protein>
<evidence type="ECO:0000256" key="1">
    <source>
        <dbReference type="SAM" id="MobiDB-lite"/>
    </source>
</evidence>
<organism evidence="2 3">
    <name type="scientific">Fusarium oligoseptatum</name>
    <dbReference type="NCBI Taxonomy" id="2604345"/>
    <lineage>
        <taxon>Eukaryota</taxon>
        <taxon>Fungi</taxon>
        <taxon>Dikarya</taxon>
        <taxon>Ascomycota</taxon>
        <taxon>Pezizomycotina</taxon>
        <taxon>Sordariomycetes</taxon>
        <taxon>Hypocreomycetidae</taxon>
        <taxon>Hypocreales</taxon>
        <taxon>Nectriaceae</taxon>
        <taxon>Fusarium</taxon>
        <taxon>Fusarium solani species complex</taxon>
    </lineage>
</organism>
<feature type="compositionally biased region" description="Basic and acidic residues" evidence="1">
    <location>
        <begin position="13"/>
        <end position="28"/>
    </location>
</feature>
<name>A0A428S2A7_9HYPO</name>
<dbReference type="EMBL" id="NKCK01000362">
    <property type="protein sequence ID" value="RSL83947.1"/>
    <property type="molecule type" value="Genomic_DNA"/>
</dbReference>
<dbReference type="STRING" id="1325735.A0A428S2A7"/>
<reference evidence="2 3" key="1">
    <citation type="submission" date="2017-06" db="EMBL/GenBank/DDBJ databases">
        <title>Comparative genomic analysis of Ambrosia Fusariam Clade fungi.</title>
        <authorList>
            <person name="Stajich J.E."/>
            <person name="Carrillo J."/>
            <person name="Kijimoto T."/>
            <person name="Eskalen A."/>
            <person name="O'Donnell K."/>
            <person name="Kasson M."/>
        </authorList>
    </citation>
    <scope>NUCLEOTIDE SEQUENCE [LARGE SCALE GENOMIC DNA]</scope>
    <source>
        <strain evidence="2 3">NRRL62579</strain>
    </source>
</reference>
<feature type="compositionally biased region" description="Basic and acidic residues" evidence="1">
    <location>
        <begin position="75"/>
        <end position="97"/>
    </location>
</feature>
<feature type="region of interest" description="Disordered" evidence="1">
    <location>
        <begin position="1"/>
        <end position="134"/>
    </location>
</feature>
<comment type="caution">
    <text evidence="2">The sequence shown here is derived from an EMBL/GenBank/DDBJ whole genome shotgun (WGS) entry which is preliminary data.</text>
</comment>
<keyword evidence="3" id="KW-1185">Reference proteome</keyword>
<dbReference type="Proteomes" id="UP000287144">
    <property type="component" value="Unassembled WGS sequence"/>
</dbReference>
<proteinExistence type="predicted"/>